<reference evidence="1 2" key="1">
    <citation type="submission" date="2024-02" db="EMBL/GenBank/DDBJ databases">
        <authorList>
            <person name="Vignale AGUSTIN F."/>
            <person name="Sosa J E."/>
            <person name="Modenutti C."/>
        </authorList>
    </citation>
    <scope>NUCLEOTIDE SEQUENCE [LARGE SCALE GENOMIC DNA]</scope>
</reference>
<gene>
    <name evidence="1" type="ORF">ILEXP_LOCUS17349</name>
</gene>
<organism evidence="1 2">
    <name type="scientific">Ilex paraguariensis</name>
    <name type="common">yerba mate</name>
    <dbReference type="NCBI Taxonomy" id="185542"/>
    <lineage>
        <taxon>Eukaryota</taxon>
        <taxon>Viridiplantae</taxon>
        <taxon>Streptophyta</taxon>
        <taxon>Embryophyta</taxon>
        <taxon>Tracheophyta</taxon>
        <taxon>Spermatophyta</taxon>
        <taxon>Magnoliopsida</taxon>
        <taxon>eudicotyledons</taxon>
        <taxon>Gunneridae</taxon>
        <taxon>Pentapetalae</taxon>
        <taxon>asterids</taxon>
        <taxon>campanulids</taxon>
        <taxon>Aquifoliales</taxon>
        <taxon>Aquifoliaceae</taxon>
        <taxon>Ilex</taxon>
    </lineage>
</organism>
<dbReference type="EMBL" id="CAUOFW020001859">
    <property type="protein sequence ID" value="CAK9149308.1"/>
    <property type="molecule type" value="Genomic_DNA"/>
</dbReference>
<sequence>MANQNHGTSDVALSTLQDCKDALSLFREGTESTCKPAHITPAAQECMSKLLHDFETKMSDDLHTPTVVNASLQEASRLMNSSLNMLKFGGHVCPLNKDSPLRQFNKTSPVCQFNYNPSYLFNKNSLLCQFNEVSNVRQLIKNSRHLQTRIDGPWLCFGR</sequence>
<evidence type="ECO:0000313" key="1">
    <source>
        <dbReference type="EMBL" id="CAK9149308.1"/>
    </source>
</evidence>
<comment type="caution">
    <text evidence="1">The sequence shown here is derived from an EMBL/GenBank/DDBJ whole genome shotgun (WGS) entry which is preliminary data.</text>
</comment>
<dbReference type="Proteomes" id="UP001642360">
    <property type="component" value="Unassembled WGS sequence"/>
</dbReference>
<name>A0ABC8S2R5_9AQUA</name>
<keyword evidence="2" id="KW-1185">Reference proteome</keyword>
<accession>A0ABC8S2R5</accession>
<dbReference type="AlphaFoldDB" id="A0ABC8S2R5"/>
<proteinExistence type="predicted"/>
<dbReference type="Gene3D" id="1.20.120.1910">
    <property type="entry name" value="Cysteine-tRNA ligase, C-terminal anti-codon recognition domain"/>
    <property type="match status" value="1"/>
</dbReference>
<protein>
    <submittedName>
        <fullName evidence="1">Uncharacterized protein</fullName>
    </submittedName>
</protein>
<evidence type="ECO:0000313" key="2">
    <source>
        <dbReference type="Proteomes" id="UP001642360"/>
    </source>
</evidence>